<dbReference type="PROSITE" id="PS00108">
    <property type="entry name" value="PROTEIN_KINASE_ST"/>
    <property type="match status" value="1"/>
</dbReference>
<evidence type="ECO:0000256" key="2">
    <source>
        <dbReference type="ARBA" id="ARBA00008684"/>
    </source>
</evidence>
<dbReference type="InterPro" id="IPR001245">
    <property type="entry name" value="Ser-Thr/Tyr_kinase_cat_dom"/>
</dbReference>
<dbReference type="EMBL" id="CACRSJ010000104">
    <property type="protein sequence ID" value="VYS51204.1"/>
    <property type="molecule type" value="Genomic_DNA"/>
</dbReference>
<evidence type="ECO:0000313" key="17">
    <source>
        <dbReference type="EMBL" id="VYS51204.1"/>
    </source>
</evidence>
<organism evidence="16 18">
    <name type="scientific">Arabidopsis thaliana</name>
    <name type="common">Mouse-ear cress</name>
    <dbReference type="NCBI Taxonomy" id="3702"/>
    <lineage>
        <taxon>Eukaryota</taxon>
        <taxon>Viridiplantae</taxon>
        <taxon>Streptophyta</taxon>
        <taxon>Embryophyta</taxon>
        <taxon>Tracheophyta</taxon>
        <taxon>Spermatophyta</taxon>
        <taxon>Magnoliopsida</taxon>
        <taxon>eudicotyledons</taxon>
        <taxon>Gunneridae</taxon>
        <taxon>Pentapetalae</taxon>
        <taxon>rosids</taxon>
        <taxon>malvids</taxon>
        <taxon>Brassicales</taxon>
        <taxon>Brassicaceae</taxon>
        <taxon>Camelineae</taxon>
        <taxon>Arabidopsis</taxon>
    </lineage>
</organism>
<evidence type="ECO:0000256" key="11">
    <source>
        <dbReference type="PROSITE-ProRule" id="PRU10141"/>
    </source>
</evidence>
<dbReference type="PROSITE" id="PS50011">
    <property type="entry name" value="PROTEIN_KINASE_DOM"/>
    <property type="match status" value="1"/>
</dbReference>
<dbReference type="PANTHER" id="PTHR47985">
    <property type="entry name" value="OS07G0668900 PROTEIN"/>
    <property type="match status" value="1"/>
</dbReference>
<dbReference type="FunFam" id="3.30.200.20:FF:000266">
    <property type="entry name" value="probable serine/threonine-protein kinase RLCKVII"/>
    <property type="match status" value="1"/>
</dbReference>
<dbReference type="SMART" id="SM00220">
    <property type="entry name" value="S_TKc"/>
    <property type="match status" value="1"/>
</dbReference>
<dbReference type="Proteomes" id="UP000078284">
    <property type="component" value="Chromosome 1"/>
</dbReference>
<keyword evidence="4 12" id="KW-0723">Serine/threonine-protein kinase</keyword>
<keyword evidence="6 11" id="KW-0547">Nucleotide-binding</keyword>
<dbReference type="GO" id="GO:0010183">
    <property type="term" value="P:pollen tube guidance"/>
    <property type="evidence" value="ECO:0007669"/>
    <property type="project" value="UniProtKB-ARBA"/>
</dbReference>
<evidence type="ECO:0000256" key="8">
    <source>
        <dbReference type="ARBA" id="ARBA00022840"/>
    </source>
</evidence>
<evidence type="ECO:0000313" key="16">
    <source>
        <dbReference type="EMBL" id="OAP18029.1"/>
    </source>
</evidence>
<dbReference type="Proteomes" id="UP000426265">
    <property type="component" value="Unassembled WGS sequence"/>
</dbReference>
<dbReference type="OMA" id="MLSVFHH"/>
<dbReference type="ExpressionAtlas" id="A0A178WI22">
    <property type="expression patterns" value="baseline and differential"/>
</dbReference>
<proteinExistence type="inferred from homology"/>
<evidence type="ECO:0000313" key="19">
    <source>
        <dbReference type="Proteomes" id="UP000426265"/>
    </source>
</evidence>
<dbReference type="Pfam" id="PF07714">
    <property type="entry name" value="PK_Tyr_Ser-Thr"/>
    <property type="match status" value="1"/>
</dbReference>
<dbReference type="InterPro" id="IPR000719">
    <property type="entry name" value="Prot_kinase_dom"/>
</dbReference>
<dbReference type="PIRSF" id="PIRSF000654">
    <property type="entry name" value="Integrin-linked_kinase"/>
    <property type="match status" value="1"/>
</dbReference>
<protein>
    <recommendedName>
        <fullName evidence="14">Protein kinase domain-containing protein</fullName>
    </recommendedName>
</protein>
<dbReference type="OrthoDB" id="4062651at2759"/>
<keyword evidence="8 11" id="KW-0067">ATP-binding</keyword>
<accession>A0A178WI22</accession>
<sequence>MRCFSCLNTQTNDMRINIDTLSDLTDYASVATKIDPRGTGSKSGILVNGKVNSPKPGGGARSFTFKELAAATKNFREGNIIGKGGFGSVYKGRLDSGQVVAIKQLNPDGHQGNQEFIVEVCMLSVFHHPNLVTLIGYCTSGAQRLLVYEYMPMGSLEDHLFDLEPDQTPLSWYTRMKIAVGAARGIEYLHCKISPSVIYRDLKSANILLDKEFSVKLSDFGLAKVGPVGNRTHVSTRVMGTYGYCAPEYAMSGRLTIKSDIYSFGVVLLELISGRKAIDLSKPNGEQYLVAWARPYLKDPKKFGLLVDPLLRGKFSKRCLNYAISITEMCLNDEANHRPKIGDVVVAFEYIASQSKSYEDRRTARKSTDSNRLRRETKQSY</sequence>
<dbReference type="KEGG" id="ath:AT1G76370"/>
<dbReference type="RefSeq" id="NP_177763.1">
    <property type="nucleotide sequence ID" value="NM_106286.4"/>
</dbReference>
<evidence type="ECO:0000256" key="10">
    <source>
        <dbReference type="ARBA" id="ARBA00023288"/>
    </source>
</evidence>
<dbReference type="EMBL" id="CACSHJ010000087">
    <property type="protein sequence ID" value="CAA0337817.1"/>
    <property type="molecule type" value="Genomic_DNA"/>
</dbReference>
<keyword evidence="9" id="KW-0472">Membrane</keyword>
<dbReference type="Gene3D" id="1.10.510.10">
    <property type="entry name" value="Transferase(Phosphotransferase) domain 1"/>
    <property type="match status" value="1"/>
</dbReference>
<evidence type="ECO:0000313" key="18">
    <source>
        <dbReference type="Proteomes" id="UP000078284"/>
    </source>
</evidence>
<feature type="region of interest" description="Disordered" evidence="13">
    <location>
        <begin position="361"/>
        <end position="381"/>
    </location>
</feature>
<dbReference type="CDD" id="cd14066">
    <property type="entry name" value="STKc_IRAK"/>
    <property type="match status" value="1"/>
</dbReference>
<dbReference type="InterPro" id="IPR017441">
    <property type="entry name" value="Protein_kinase_ATP_BS"/>
</dbReference>
<dbReference type="InterPro" id="IPR011009">
    <property type="entry name" value="Kinase-like_dom_sf"/>
</dbReference>
<keyword evidence="3" id="KW-1003">Cell membrane</keyword>
<feature type="binding site" evidence="11">
    <location>
        <position position="103"/>
    </location>
    <ligand>
        <name>ATP</name>
        <dbReference type="ChEBI" id="CHEBI:30616"/>
    </ligand>
</feature>
<dbReference type="PANTHER" id="PTHR47985:SF45">
    <property type="entry name" value="SERINE_THREONINE-PROTEIN KINASE PBL22-RELATED"/>
    <property type="match status" value="1"/>
</dbReference>
<dbReference type="GO" id="GO:0090404">
    <property type="term" value="C:pollen tube tip"/>
    <property type="evidence" value="ECO:0007669"/>
    <property type="project" value="UniProtKB-ARBA"/>
</dbReference>
<reference evidence="17 19" key="3">
    <citation type="submission" date="2019-11" db="EMBL/GenBank/DDBJ databases">
        <authorList>
            <person name="Jiao W.-B."/>
            <person name="Schneeberger K."/>
        </authorList>
    </citation>
    <scope>NUCLEOTIDE SEQUENCE [LARGE SCALE GENOMIC DNA]</scope>
    <source>
        <strain evidence="19">cv. An-1</strain>
        <strain evidence="20">cv. C24</strain>
    </source>
</reference>
<dbReference type="EMBL" id="LUHQ01000001">
    <property type="protein sequence ID" value="OAP18029.1"/>
    <property type="molecule type" value="Genomic_DNA"/>
</dbReference>
<dbReference type="PROSITE" id="PS00107">
    <property type="entry name" value="PROTEIN_KINASE_ATP"/>
    <property type="match status" value="1"/>
</dbReference>
<keyword evidence="7" id="KW-0418">Kinase</keyword>
<gene>
    <name evidence="16" type="ordered locus">AXX17_At1g70830</name>
    <name evidence="17" type="ORF">AN1_LOCUS6674</name>
    <name evidence="15" type="ORF">C24_LOCUS6560</name>
</gene>
<dbReference type="SMR" id="A0A178WI22"/>
<dbReference type="GO" id="GO:0004674">
    <property type="term" value="F:protein serine/threonine kinase activity"/>
    <property type="evidence" value="ECO:0007669"/>
    <property type="project" value="UniProtKB-KW"/>
</dbReference>
<evidence type="ECO:0000256" key="1">
    <source>
        <dbReference type="ARBA" id="ARBA00004193"/>
    </source>
</evidence>
<evidence type="ECO:0000256" key="7">
    <source>
        <dbReference type="ARBA" id="ARBA00022777"/>
    </source>
</evidence>
<name>A0A178WI22_ARATH</name>
<dbReference type="SUPFAM" id="SSF56112">
    <property type="entry name" value="Protein kinase-like (PK-like)"/>
    <property type="match status" value="1"/>
</dbReference>
<reference evidence="18" key="1">
    <citation type="journal article" date="2016" name="Proc. Natl. Acad. Sci. U.S.A.">
        <title>Chromosome-level assembly of Arabidopsis thaliana Ler reveals the extent of translocation and inversion polymorphisms.</title>
        <authorList>
            <person name="Zapata L."/>
            <person name="Ding J."/>
            <person name="Willing E.M."/>
            <person name="Hartwig B."/>
            <person name="Bezdan D."/>
            <person name="Jiao W.B."/>
            <person name="Patel V."/>
            <person name="Velikkakam James G."/>
            <person name="Koornneef M."/>
            <person name="Ossowski S."/>
            <person name="Schneeberger K."/>
        </authorList>
    </citation>
    <scope>NUCLEOTIDE SEQUENCE [LARGE SCALE GENOMIC DNA]</scope>
    <source>
        <strain evidence="18">cv. Landsberg erecta</strain>
    </source>
</reference>
<keyword evidence="5" id="KW-0808">Transferase</keyword>
<evidence type="ECO:0000256" key="4">
    <source>
        <dbReference type="ARBA" id="ARBA00022527"/>
    </source>
</evidence>
<evidence type="ECO:0000313" key="15">
    <source>
        <dbReference type="EMBL" id="CAA0337817.1"/>
    </source>
</evidence>
<accession>A0A5S9WUU5</accession>
<dbReference type="AlphaFoldDB" id="A0A178WI22"/>
<dbReference type="FunFam" id="1.10.510.10:FF:000032">
    <property type="entry name" value="Serine/threonine-protein kinase PBS1"/>
    <property type="match status" value="1"/>
</dbReference>
<dbReference type="InterPro" id="IPR008271">
    <property type="entry name" value="Ser/Thr_kinase_AS"/>
</dbReference>
<dbReference type="Proteomes" id="UP000434276">
    <property type="component" value="Unassembled WGS sequence"/>
</dbReference>
<reference evidence="16" key="2">
    <citation type="submission" date="2016-03" db="EMBL/GenBank/DDBJ databases">
        <title>Full-length assembly of Arabidopsis thaliana Ler reveals the complement of translocations and inversions.</title>
        <authorList>
            <person name="Zapata L."/>
            <person name="Schneeberger K."/>
            <person name="Ossowski S."/>
        </authorList>
    </citation>
    <scope>NUCLEOTIDE SEQUENCE [LARGE SCALE GENOMIC DNA]</scope>
    <source>
        <tissue evidence="16">Leaf</tissue>
    </source>
</reference>
<keyword evidence="10" id="KW-0449">Lipoprotein</keyword>
<evidence type="ECO:0000256" key="5">
    <source>
        <dbReference type="ARBA" id="ARBA00022679"/>
    </source>
</evidence>
<evidence type="ECO:0000256" key="13">
    <source>
        <dbReference type="SAM" id="MobiDB-lite"/>
    </source>
</evidence>
<evidence type="ECO:0000256" key="9">
    <source>
        <dbReference type="ARBA" id="ARBA00023136"/>
    </source>
</evidence>
<evidence type="ECO:0000313" key="20">
    <source>
        <dbReference type="Proteomes" id="UP000434276"/>
    </source>
</evidence>
<evidence type="ECO:0000256" key="3">
    <source>
        <dbReference type="ARBA" id="ARBA00022475"/>
    </source>
</evidence>
<feature type="domain" description="Protein kinase" evidence="14">
    <location>
        <begin position="75"/>
        <end position="351"/>
    </location>
</feature>
<evidence type="ECO:0000256" key="6">
    <source>
        <dbReference type="ARBA" id="ARBA00022741"/>
    </source>
</evidence>
<dbReference type="GO" id="GO:0005886">
    <property type="term" value="C:plasma membrane"/>
    <property type="evidence" value="ECO:0007669"/>
    <property type="project" value="UniProtKB-SubCell"/>
</dbReference>
<dbReference type="Gene3D" id="3.30.200.20">
    <property type="entry name" value="Phosphorylase Kinase, domain 1"/>
    <property type="match status" value="1"/>
</dbReference>
<comment type="subcellular location">
    <subcellularLocation>
        <location evidence="1">Cell membrane</location>
        <topology evidence="1">Lipid-anchor</topology>
    </subcellularLocation>
</comment>
<evidence type="ECO:0000259" key="14">
    <source>
        <dbReference type="PROSITE" id="PS50011"/>
    </source>
</evidence>
<evidence type="ECO:0000256" key="12">
    <source>
        <dbReference type="RuleBase" id="RU000304"/>
    </source>
</evidence>
<comment type="similarity">
    <text evidence="2">Belongs to the protein kinase superfamily. Ser/Thr protein kinase family.</text>
</comment>
<dbReference type="GO" id="GO:0005524">
    <property type="term" value="F:ATP binding"/>
    <property type="evidence" value="ECO:0007669"/>
    <property type="project" value="UniProtKB-UniRule"/>
</dbReference>